<keyword evidence="1" id="KW-1133">Transmembrane helix</keyword>
<keyword evidence="1" id="KW-0812">Transmembrane</keyword>
<dbReference type="AlphaFoldDB" id="A0A6J8BXR3"/>
<keyword evidence="2" id="KW-0732">Signal</keyword>
<reference evidence="3 4" key="1">
    <citation type="submission" date="2020-06" db="EMBL/GenBank/DDBJ databases">
        <authorList>
            <person name="Li R."/>
            <person name="Bekaert M."/>
        </authorList>
    </citation>
    <scope>NUCLEOTIDE SEQUENCE [LARGE SCALE GENOMIC DNA]</scope>
    <source>
        <strain evidence="4">wild</strain>
    </source>
</reference>
<evidence type="ECO:0000256" key="2">
    <source>
        <dbReference type="SAM" id="SignalP"/>
    </source>
</evidence>
<dbReference type="OrthoDB" id="6144443at2759"/>
<dbReference type="Proteomes" id="UP000507470">
    <property type="component" value="Unassembled WGS sequence"/>
</dbReference>
<evidence type="ECO:0000313" key="4">
    <source>
        <dbReference type="Proteomes" id="UP000507470"/>
    </source>
</evidence>
<feature type="transmembrane region" description="Helical" evidence="1">
    <location>
        <begin position="40"/>
        <end position="60"/>
    </location>
</feature>
<evidence type="ECO:0000256" key="1">
    <source>
        <dbReference type="SAM" id="Phobius"/>
    </source>
</evidence>
<feature type="transmembrane region" description="Helical" evidence="1">
    <location>
        <begin position="128"/>
        <end position="150"/>
    </location>
</feature>
<feature type="transmembrane region" description="Helical" evidence="1">
    <location>
        <begin position="90"/>
        <end position="116"/>
    </location>
</feature>
<protein>
    <recommendedName>
        <fullName evidence="5">G-protein coupled receptors family 1 profile domain-containing protein</fullName>
    </recommendedName>
</protein>
<feature type="signal peptide" evidence="2">
    <location>
        <begin position="1"/>
        <end position="22"/>
    </location>
</feature>
<keyword evidence="1" id="KW-0472">Membrane</keyword>
<dbReference type="Gene3D" id="1.20.1070.10">
    <property type="entry name" value="Rhodopsin 7-helix transmembrane proteins"/>
    <property type="match status" value="1"/>
</dbReference>
<gene>
    <name evidence="3" type="ORF">MCOR_23505</name>
</gene>
<proteinExistence type="predicted"/>
<keyword evidence="4" id="KW-1185">Reference proteome</keyword>
<dbReference type="SUPFAM" id="SSF81321">
    <property type="entry name" value="Family A G protein-coupled receptor-like"/>
    <property type="match status" value="1"/>
</dbReference>
<evidence type="ECO:0000313" key="3">
    <source>
        <dbReference type="EMBL" id="CAC5388226.1"/>
    </source>
</evidence>
<feature type="chain" id="PRO_5026683520" description="G-protein coupled receptors family 1 profile domain-containing protein" evidence="2">
    <location>
        <begin position="23"/>
        <end position="172"/>
    </location>
</feature>
<evidence type="ECO:0008006" key="5">
    <source>
        <dbReference type="Google" id="ProtNLM"/>
    </source>
</evidence>
<dbReference type="EMBL" id="CACVKT020004142">
    <property type="protein sequence ID" value="CAC5388226.1"/>
    <property type="molecule type" value="Genomic_DNA"/>
</dbReference>
<accession>A0A6J8BXR3</accession>
<organism evidence="3 4">
    <name type="scientific">Mytilus coruscus</name>
    <name type="common">Sea mussel</name>
    <dbReference type="NCBI Taxonomy" id="42192"/>
    <lineage>
        <taxon>Eukaryota</taxon>
        <taxon>Metazoa</taxon>
        <taxon>Spiralia</taxon>
        <taxon>Lophotrochozoa</taxon>
        <taxon>Mollusca</taxon>
        <taxon>Bivalvia</taxon>
        <taxon>Autobranchia</taxon>
        <taxon>Pteriomorphia</taxon>
        <taxon>Mytilida</taxon>
        <taxon>Mytiloidea</taxon>
        <taxon>Mytilidae</taxon>
        <taxon>Mytilinae</taxon>
        <taxon>Mytilus</taxon>
    </lineage>
</organism>
<sequence length="172" mass="19012">MLCFILSHFIALLRFGIQTIDGPKPCGSQNTVSPGFLFSNDIPCLVIVTLIITSYGVAVYRMINSNKILPLNATLSAKKKADAIRMRKNVVTLGLIMALALVVVLMRCIVVTLLYLNKGNGSDINLTVFKIFNNAFILLNPLLDPVIYILRIKKYRDHLRCKCLKGNSDAAA</sequence>
<name>A0A6J8BXR3_MYTCO</name>